<evidence type="ECO:0000259" key="8">
    <source>
        <dbReference type="PROSITE" id="PS51192"/>
    </source>
</evidence>
<dbReference type="SUPFAM" id="SSF52540">
    <property type="entry name" value="P-loop containing nucleoside triphosphate hydrolases"/>
    <property type="match status" value="1"/>
</dbReference>
<dbReference type="Pfam" id="PF07717">
    <property type="entry name" value="OB_NTP_bind"/>
    <property type="match status" value="1"/>
</dbReference>
<dbReference type="Proteomes" id="UP000295621">
    <property type="component" value="Unassembled WGS sequence"/>
</dbReference>
<gene>
    <name evidence="10" type="primary">hrpA</name>
    <name evidence="10" type="ORF">E1212_27960</name>
</gene>
<organism evidence="10 11">
    <name type="scientific">Jiangella ureilytica</name>
    <dbReference type="NCBI Taxonomy" id="2530374"/>
    <lineage>
        <taxon>Bacteria</taxon>
        <taxon>Bacillati</taxon>
        <taxon>Actinomycetota</taxon>
        <taxon>Actinomycetes</taxon>
        <taxon>Jiangellales</taxon>
        <taxon>Jiangellaceae</taxon>
        <taxon>Jiangella</taxon>
    </lineage>
</organism>
<dbReference type="InterPro" id="IPR007502">
    <property type="entry name" value="Helicase-assoc_dom"/>
</dbReference>
<dbReference type="PROSITE" id="PS51192">
    <property type="entry name" value="HELICASE_ATP_BIND_1"/>
    <property type="match status" value="1"/>
</dbReference>
<evidence type="ECO:0000256" key="2">
    <source>
        <dbReference type="ARBA" id="ARBA00012552"/>
    </source>
</evidence>
<dbReference type="NCBIfam" id="TIGR01967">
    <property type="entry name" value="DEAH_box_HrpA"/>
    <property type="match status" value="1"/>
</dbReference>
<dbReference type="OrthoDB" id="9805617at2"/>
<dbReference type="GO" id="GO:0003723">
    <property type="term" value="F:RNA binding"/>
    <property type="evidence" value="ECO:0007669"/>
    <property type="project" value="TreeGrafter"/>
</dbReference>
<dbReference type="Gene3D" id="1.20.120.1080">
    <property type="match status" value="1"/>
</dbReference>
<feature type="non-terminal residue" evidence="10">
    <location>
        <position position="1269"/>
    </location>
</feature>
<evidence type="ECO:0000256" key="5">
    <source>
        <dbReference type="ARBA" id="ARBA00022806"/>
    </source>
</evidence>
<feature type="domain" description="Helicase ATP-binding" evidence="8">
    <location>
        <begin position="88"/>
        <end position="251"/>
    </location>
</feature>
<keyword evidence="11" id="KW-1185">Reference proteome</keyword>
<dbReference type="PANTHER" id="PTHR18934:SF99">
    <property type="entry name" value="ATP-DEPENDENT RNA HELICASE DHX37-RELATED"/>
    <property type="match status" value="1"/>
</dbReference>
<dbReference type="InterPro" id="IPR011545">
    <property type="entry name" value="DEAD/DEAH_box_helicase_dom"/>
</dbReference>
<dbReference type="GO" id="GO:0016887">
    <property type="term" value="F:ATP hydrolysis activity"/>
    <property type="evidence" value="ECO:0007669"/>
    <property type="project" value="RHEA"/>
</dbReference>
<dbReference type="InterPro" id="IPR003593">
    <property type="entry name" value="AAA+_ATPase"/>
</dbReference>
<proteinExistence type="inferred from homology"/>
<dbReference type="SMART" id="SM00490">
    <property type="entry name" value="HELICc"/>
    <property type="match status" value="1"/>
</dbReference>
<comment type="catalytic activity">
    <reaction evidence="7">
        <text>ATP + H2O = ADP + phosphate + H(+)</text>
        <dbReference type="Rhea" id="RHEA:13065"/>
        <dbReference type="ChEBI" id="CHEBI:15377"/>
        <dbReference type="ChEBI" id="CHEBI:15378"/>
        <dbReference type="ChEBI" id="CHEBI:30616"/>
        <dbReference type="ChEBI" id="CHEBI:43474"/>
        <dbReference type="ChEBI" id="CHEBI:456216"/>
        <dbReference type="EC" id="3.6.4.13"/>
    </reaction>
</comment>
<keyword evidence="3" id="KW-0547">Nucleotide-binding</keyword>
<evidence type="ECO:0000256" key="7">
    <source>
        <dbReference type="ARBA" id="ARBA00047984"/>
    </source>
</evidence>
<dbReference type="PROSITE" id="PS51194">
    <property type="entry name" value="HELICASE_CTER"/>
    <property type="match status" value="1"/>
</dbReference>
<dbReference type="Pfam" id="PF00271">
    <property type="entry name" value="Helicase_C"/>
    <property type="match status" value="1"/>
</dbReference>
<dbReference type="Pfam" id="PF21010">
    <property type="entry name" value="HA2_C"/>
    <property type="match status" value="1"/>
</dbReference>
<dbReference type="InterPro" id="IPR001650">
    <property type="entry name" value="Helicase_C-like"/>
</dbReference>
<sequence length="1269" mass="141745">MPTSSRADSLADLRARLPELMLRDERRLARRLDGVRKIRAEDARATALTEIADEIAAAERRVERRKATVPAVRYPRDLPISQRRDDIAAAIRDHQVVIVAGETGSGKTTQLPKICLELGRGVRGTIGHTQPRRLAARTVAERVAEELKTELGRAVGYQVRFTAKAGDDTLVKLMTDGILLAEIGQDRLLRRYDTLIIDEAHERSLNIDFILGYLKQLLPQRPDLKVIITSATIDPERFARHFDHAPIIEVSGRTYPVEVRYRPLDPDDDGDANATGEPRDQIQAIVEACDELALEAPGDVLVFLSGEREIRDTADALRKRYASAPQGTLEVLPLYARLSAAEQHRVFQPHTGRRIVLATNVAETSLTVPGIRYVVDPGTARISRYSNRTKVQRLPIEPVSQASARQRTGRCGRLSDGICIRLYSEEDFEARPAFTEPEILRTNLASVILQMTALGLGDVAAFPFLDPPDRRSIADGVNLLVELGALDPSATEPKDRLTTTGRSLSQLPIDPRLARMILEAGRNGCVREVLVIAAGLTIQDPRERPAEKRDVADAFHARFTDPTSDFLAYLNLWRYIKEKQDELSSSAFRRLCRTEHLNYLRIREWQDLESQLRQLVKPLGVIVNDARASEDNVHKALLSGLLSHIGVKEESANEYQGARGAKFAVFPGSGLFKKPPRWVMSAELVETSRLWARVNARIDPAWAEPLAEHLVKRTYSEPHWERKAGAVVGYEKVMLYGVVIVPRRKVQYSRVDPELSRELFIRHALVEGDWTTHHRFFHENRELLEDVEELEHRARRRDIVVDDETLFAFYDQRIPADVVSGRHFDSWWKKARHERPDLLTFSTDLLTTDAAGAVTQADYPDSWPDGDLDLPLTYQFEPGSSADGVTVHVPIEVLNQVEPDGFDWQVPGLRPELVTALIKALPKQLRRSFVPAPDTSREALGQLPPSPSGQPFIDALARVLHRLRAVPVRPGDFDLSKVPDHLRMTFRVLDEKGRLAAEGKDLDELKVMLRTELRKTMAAAASSIERTGLTAWPGGEVPRTFEQRRSGHVVTGYPALVDEGASVALRVLPTESDQARAMWTGNRRLLLLAVPSPTAFVQRHLANRSKLVLSQNPDGSVAALLDDVAAASVDWLVAEAGGPAWDEAGFAALRERVRTDLIETVFEVVADVEKVLEVSHRVTSALKSTTSLALTASLVDARDHHARLMAPGFVTATGRNRLPDLLRYLRAIERRLEKLPTSPQRDHQNMDTVRRLTDEYEAALAALPPGHGP</sequence>
<evidence type="ECO:0000313" key="11">
    <source>
        <dbReference type="Proteomes" id="UP000295621"/>
    </source>
</evidence>
<dbReference type="InterPro" id="IPR014001">
    <property type="entry name" value="Helicase_ATP-bd"/>
</dbReference>
<dbReference type="AlphaFoldDB" id="A0A4R4RA28"/>
<protein>
    <recommendedName>
        <fullName evidence="2">RNA helicase</fullName>
        <ecNumber evidence="2">3.6.4.13</ecNumber>
    </recommendedName>
</protein>
<dbReference type="InterPro" id="IPR024590">
    <property type="entry name" value="HrpA_C"/>
</dbReference>
<evidence type="ECO:0000313" key="10">
    <source>
        <dbReference type="EMBL" id="TDC45964.1"/>
    </source>
</evidence>
<dbReference type="FunFam" id="1.20.120.1080:FF:000005">
    <property type="entry name" value="ATP-dependent helicase HrpA"/>
    <property type="match status" value="1"/>
</dbReference>
<comment type="caution">
    <text evidence="10">The sequence shown here is derived from an EMBL/GenBank/DDBJ whole genome shotgun (WGS) entry which is preliminary data.</text>
</comment>
<accession>A0A4R4RA28</accession>
<dbReference type="Pfam" id="PF00270">
    <property type="entry name" value="DEAD"/>
    <property type="match status" value="1"/>
</dbReference>
<dbReference type="CDD" id="cd18791">
    <property type="entry name" value="SF2_C_RHA"/>
    <property type="match status" value="1"/>
</dbReference>
<dbReference type="InterPro" id="IPR027417">
    <property type="entry name" value="P-loop_NTPase"/>
</dbReference>
<dbReference type="FunFam" id="3.40.50.300:FF:000575">
    <property type="entry name" value="ATP-dependent helicase hrpA"/>
    <property type="match status" value="1"/>
</dbReference>
<dbReference type="PANTHER" id="PTHR18934">
    <property type="entry name" value="ATP-DEPENDENT RNA HELICASE"/>
    <property type="match status" value="1"/>
</dbReference>
<dbReference type="FunFam" id="3.40.50.300:FF:000439">
    <property type="entry name" value="ATP-dependent RNA helicase HrpA"/>
    <property type="match status" value="1"/>
</dbReference>
<keyword evidence="4 10" id="KW-0378">Hydrolase</keyword>
<name>A0A4R4RA28_9ACTN</name>
<dbReference type="SMART" id="SM00382">
    <property type="entry name" value="AAA"/>
    <property type="match status" value="1"/>
</dbReference>
<dbReference type="GO" id="GO:0003724">
    <property type="term" value="F:RNA helicase activity"/>
    <property type="evidence" value="ECO:0007669"/>
    <property type="project" value="UniProtKB-EC"/>
</dbReference>
<dbReference type="Pfam" id="PF11898">
    <property type="entry name" value="DUF3418"/>
    <property type="match status" value="1"/>
</dbReference>
<evidence type="ECO:0000256" key="3">
    <source>
        <dbReference type="ARBA" id="ARBA00022741"/>
    </source>
</evidence>
<keyword evidence="5 10" id="KW-0347">Helicase</keyword>
<dbReference type="CDD" id="cd17989">
    <property type="entry name" value="DEXHc_HrpA"/>
    <property type="match status" value="1"/>
</dbReference>
<dbReference type="EMBL" id="SMKL01000114">
    <property type="protein sequence ID" value="TDC45964.1"/>
    <property type="molecule type" value="Genomic_DNA"/>
</dbReference>
<dbReference type="EC" id="3.6.4.13" evidence="2"/>
<dbReference type="NCBIfam" id="NF008348">
    <property type="entry name" value="PRK11131.1"/>
    <property type="match status" value="1"/>
</dbReference>
<comment type="similarity">
    <text evidence="1">Belongs to the DEAD box helicase family. DEAH subfamily.</text>
</comment>
<dbReference type="InterPro" id="IPR011709">
    <property type="entry name" value="DEAD-box_helicase_OB_fold"/>
</dbReference>
<evidence type="ECO:0000256" key="1">
    <source>
        <dbReference type="ARBA" id="ARBA00008792"/>
    </source>
</evidence>
<evidence type="ECO:0000259" key="9">
    <source>
        <dbReference type="PROSITE" id="PS51194"/>
    </source>
</evidence>
<keyword evidence="6" id="KW-0067">ATP-binding</keyword>
<reference evidence="10 11" key="1">
    <citation type="submission" date="2019-02" db="EMBL/GenBank/DDBJ databases">
        <title>Draft genome sequences of novel Actinobacteria.</title>
        <authorList>
            <person name="Sahin N."/>
            <person name="Ay H."/>
            <person name="Saygin H."/>
        </authorList>
    </citation>
    <scope>NUCLEOTIDE SEQUENCE [LARGE SCALE GENOMIC DNA]</scope>
    <source>
        <strain evidence="10 11">KC603</strain>
    </source>
</reference>
<feature type="domain" description="Helicase C-terminal" evidence="9">
    <location>
        <begin position="281"/>
        <end position="455"/>
    </location>
</feature>
<evidence type="ECO:0000256" key="4">
    <source>
        <dbReference type="ARBA" id="ARBA00022801"/>
    </source>
</evidence>
<dbReference type="InterPro" id="IPR010222">
    <property type="entry name" value="RNA_helicase_HrpA"/>
</dbReference>
<dbReference type="RefSeq" id="WP_131988643.1">
    <property type="nucleotide sequence ID" value="NZ_SMKL01000114.1"/>
</dbReference>
<dbReference type="Gene3D" id="3.40.50.300">
    <property type="entry name" value="P-loop containing nucleotide triphosphate hydrolases"/>
    <property type="match status" value="2"/>
</dbReference>
<evidence type="ECO:0000256" key="6">
    <source>
        <dbReference type="ARBA" id="ARBA00022840"/>
    </source>
</evidence>
<dbReference type="SMART" id="SM00847">
    <property type="entry name" value="HA2"/>
    <property type="match status" value="1"/>
</dbReference>
<dbReference type="SMART" id="SM00487">
    <property type="entry name" value="DEXDc"/>
    <property type="match status" value="1"/>
</dbReference>
<dbReference type="GO" id="GO:0005524">
    <property type="term" value="F:ATP binding"/>
    <property type="evidence" value="ECO:0007669"/>
    <property type="project" value="UniProtKB-KW"/>
</dbReference>